<reference evidence="5" key="1">
    <citation type="journal article" date="2023" name="PhytoFront">
        <title>Draft Genome Resources of Seven Strains of Tilletia horrida, Causal Agent of Kernel Smut of Rice.</title>
        <authorList>
            <person name="Khanal S."/>
            <person name="Antony Babu S."/>
            <person name="Zhou X.G."/>
        </authorList>
    </citation>
    <scope>NUCLEOTIDE SEQUENCE</scope>
    <source>
        <strain evidence="5">TX3</strain>
    </source>
</reference>
<dbReference type="PANTHER" id="PTHR23077:SF171">
    <property type="entry name" value="NUCLEAR VALOSIN-CONTAINING PROTEIN-LIKE"/>
    <property type="match status" value="1"/>
</dbReference>
<keyword evidence="6" id="KW-1185">Reference proteome</keyword>
<evidence type="ECO:0000259" key="4">
    <source>
        <dbReference type="Pfam" id="PF00004"/>
    </source>
</evidence>
<keyword evidence="2" id="KW-0547">Nucleotide-binding</keyword>
<comment type="similarity">
    <text evidence="1">Belongs to the AAA ATPase family.</text>
</comment>
<proteinExistence type="inferred from homology"/>
<dbReference type="Proteomes" id="UP001176521">
    <property type="component" value="Unassembled WGS sequence"/>
</dbReference>
<dbReference type="GO" id="GO:0005524">
    <property type="term" value="F:ATP binding"/>
    <property type="evidence" value="ECO:0007669"/>
    <property type="project" value="UniProtKB-KW"/>
</dbReference>
<evidence type="ECO:0000256" key="1">
    <source>
        <dbReference type="ARBA" id="ARBA00006914"/>
    </source>
</evidence>
<feature type="domain" description="ATPase AAA-type core" evidence="4">
    <location>
        <begin position="60"/>
        <end position="165"/>
    </location>
</feature>
<sequence length="166" mass="17557">MDDPLEPEHDCICPSFAVLLKPDVKAAGMDALPVTLTFQLFKALEGKGLYRNIKAPSGALLYGSPGTGKTLAVSYAAAKTGITCLKLKASQVHSKYHGTSENLLARMSARAKELAPAMIIFDEKDCIFPGRGSEAGGKHPSILAQLLTELDAAQDARVAVIATTNM</sequence>
<dbReference type="Gene3D" id="3.40.50.300">
    <property type="entry name" value="P-loop containing nucleotide triphosphate hydrolases"/>
    <property type="match status" value="1"/>
</dbReference>
<organism evidence="5 6">
    <name type="scientific">Tilletia horrida</name>
    <dbReference type="NCBI Taxonomy" id="155126"/>
    <lineage>
        <taxon>Eukaryota</taxon>
        <taxon>Fungi</taxon>
        <taxon>Dikarya</taxon>
        <taxon>Basidiomycota</taxon>
        <taxon>Ustilaginomycotina</taxon>
        <taxon>Exobasidiomycetes</taxon>
        <taxon>Tilletiales</taxon>
        <taxon>Tilletiaceae</taxon>
        <taxon>Tilletia</taxon>
    </lineage>
</organism>
<dbReference type="InterPro" id="IPR003959">
    <property type="entry name" value="ATPase_AAA_core"/>
</dbReference>
<comment type="caution">
    <text evidence="5">The sequence shown here is derived from an EMBL/GenBank/DDBJ whole genome shotgun (WGS) entry which is preliminary data.</text>
</comment>
<dbReference type="InterPro" id="IPR050168">
    <property type="entry name" value="AAA_ATPase_domain"/>
</dbReference>
<evidence type="ECO:0000256" key="2">
    <source>
        <dbReference type="ARBA" id="ARBA00022741"/>
    </source>
</evidence>
<dbReference type="SUPFAM" id="SSF52540">
    <property type="entry name" value="P-loop containing nucleoside triphosphate hydrolases"/>
    <property type="match status" value="1"/>
</dbReference>
<keyword evidence="3" id="KW-0067">ATP-binding</keyword>
<dbReference type="Pfam" id="PF00004">
    <property type="entry name" value="AAA"/>
    <property type="match status" value="1"/>
</dbReference>
<protein>
    <recommendedName>
        <fullName evidence="4">ATPase AAA-type core domain-containing protein</fullName>
    </recommendedName>
</protein>
<accession>A0AAN6GCZ1</accession>
<dbReference type="PANTHER" id="PTHR23077">
    <property type="entry name" value="AAA-FAMILY ATPASE"/>
    <property type="match status" value="1"/>
</dbReference>
<evidence type="ECO:0000256" key="3">
    <source>
        <dbReference type="ARBA" id="ARBA00022840"/>
    </source>
</evidence>
<dbReference type="GO" id="GO:0016887">
    <property type="term" value="F:ATP hydrolysis activity"/>
    <property type="evidence" value="ECO:0007669"/>
    <property type="project" value="InterPro"/>
</dbReference>
<dbReference type="CDD" id="cd19481">
    <property type="entry name" value="RecA-like_protease"/>
    <property type="match status" value="1"/>
</dbReference>
<name>A0AAN6GCZ1_9BASI</name>
<dbReference type="AlphaFoldDB" id="A0AAN6GCZ1"/>
<evidence type="ECO:0000313" key="5">
    <source>
        <dbReference type="EMBL" id="KAK0533875.1"/>
    </source>
</evidence>
<dbReference type="EMBL" id="JAPDMQ010000128">
    <property type="protein sequence ID" value="KAK0533875.1"/>
    <property type="molecule type" value="Genomic_DNA"/>
</dbReference>
<dbReference type="InterPro" id="IPR027417">
    <property type="entry name" value="P-loop_NTPase"/>
</dbReference>
<evidence type="ECO:0000313" key="6">
    <source>
        <dbReference type="Proteomes" id="UP001176521"/>
    </source>
</evidence>
<gene>
    <name evidence="5" type="ORF">OC842_002836</name>
</gene>